<dbReference type="EC" id="1.3.98.1" evidence="7"/>
<evidence type="ECO:0000313" key="15">
    <source>
        <dbReference type="Proteomes" id="UP000250123"/>
    </source>
</evidence>
<evidence type="ECO:0000256" key="5">
    <source>
        <dbReference type="ARBA" id="ARBA00008008"/>
    </source>
</evidence>
<keyword evidence="9" id="KW-0285">Flavoprotein</keyword>
<evidence type="ECO:0000256" key="4">
    <source>
        <dbReference type="ARBA" id="ARBA00004725"/>
    </source>
</evidence>
<gene>
    <name evidence="14" type="primary">pyrDA</name>
    <name evidence="14" type="ORF">SHEWBE_3881</name>
</gene>
<keyword evidence="10" id="KW-0288">FMN</keyword>
<evidence type="ECO:0000313" key="14">
    <source>
        <dbReference type="EMBL" id="SQH77844.1"/>
    </source>
</evidence>
<dbReference type="Gene3D" id="2.30.26.10">
    <property type="entry name" value="Dihydroorotate Dehydrogenase A, chain A, domain 2"/>
    <property type="match status" value="1"/>
</dbReference>
<accession>A0A330M8X5</accession>
<dbReference type="CDD" id="cd04741">
    <property type="entry name" value="DHOD_1A_like"/>
    <property type="match status" value="1"/>
</dbReference>
<dbReference type="InterPro" id="IPR013785">
    <property type="entry name" value="Aldolase_TIM"/>
</dbReference>
<comment type="subunit">
    <text evidence="6">Homodimer.</text>
</comment>
<comment type="subcellular location">
    <subcellularLocation>
        <location evidence="3">Cytoplasm</location>
    </subcellularLocation>
</comment>
<dbReference type="Pfam" id="PF01180">
    <property type="entry name" value="DHO_dh"/>
    <property type="match status" value="1"/>
</dbReference>
<dbReference type="GO" id="GO:0044205">
    <property type="term" value="P:'de novo' UMP biosynthetic process"/>
    <property type="evidence" value="ECO:0007669"/>
    <property type="project" value="UniProtKB-UniPathway"/>
</dbReference>
<dbReference type="PROSITE" id="PS00912">
    <property type="entry name" value="DHODEHASE_2"/>
    <property type="match status" value="1"/>
</dbReference>
<comment type="pathway">
    <text evidence="4">Pyrimidine metabolism; UMP biosynthesis via de novo pathway.</text>
</comment>
<dbReference type="InterPro" id="IPR050074">
    <property type="entry name" value="DHO_dehydrogenase"/>
</dbReference>
<comment type="catalytic activity">
    <reaction evidence="1">
        <text>(S)-dihydroorotate + fumarate = orotate + succinate</text>
        <dbReference type="Rhea" id="RHEA:30059"/>
        <dbReference type="ChEBI" id="CHEBI:29806"/>
        <dbReference type="ChEBI" id="CHEBI:30031"/>
        <dbReference type="ChEBI" id="CHEBI:30839"/>
        <dbReference type="ChEBI" id="CHEBI:30864"/>
        <dbReference type="EC" id="1.3.98.1"/>
    </reaction>
</comment>
<evidence type="ECO:0000256" key="11">
    <source>
        <dbReference type="ARBA" id="ARBA00022975"/>
    </source>
</evidence>
<dbReference type="InterPro" id="IPR005720">
    <property type="entry name" value="Dihydroorotate_DH_cat"/>
</dbReference>
<dbReference type="GO" id="GO:0005737">
    <property type="term" value="C:cytoplasm"/>
    <property type="evidence" value="ECO:0007669"/>
    <property type="project" value="UniProtKB-SubCell"/>
</dbReference>
<evidence type="ECO:0000256" key="1">
    <source>
        <dbReference type="ARBA" id="ARBA00001694"/>
    </source>
</evidence>
<dbReference type="UniPathway" id="UPA00070"/>
<dbReference type="EMBL" id="LS483452">
    <property type="protein sequence ID" value="SQH77844.1"/>
    <property type="molecule type" value="Genomic_DNA"/>
</dbReference>
<comment type="cofactor">
    <cofactor evidence="2">
        <name>FMN</name>
        <dbReference type="ChEBI" id="CHEBI:58210"/>
    </cofactor>
</comment>
<dbReference type="GO" id="GO:1990663">
    <property type="term" value="F:dihydroorotate dehydrogenase (fumarate) activity"/>
    <property type="evidence" value="ECO:0007669"/>
    <property type="project" value="UniProtKB-EC"/>
</dbReference>
<name>A0A330M8X5_9GAMM</name>
<evidence type="ECO:0000256" key="10">
    <source>
        <dbReference type="ARBA" id="ARBA00022643"/>
    </source>
</evidence>
<dbReference type="InterPro" id="IPR023359">
    <property type="entry name" value="Dihydro_DH_chainA_dom2"/>
</dbReference>
<dbReference type="PANTHER" id="PTHR48109">
    <property type="entry name" value="DIHYDROOROTATE DEHYDROGENASE (QUINONE), MITOCHONDRIAL-RELATED"/>
    <property type="match status" value="1"/>
</dbReference>
<dbReference type="SUPFAM" id="SSF51395">
    <property type="entry name" value="FMN-linked oxidoreductases"/>
    <property type="match status" value="1"/>
</dbReference>
<dbReference type="PIRSF" id="PIRSF000164">
    <property type="entry name" value="DHO_oxidase"/>
    <property type="match status" value="1"/>
</dbReference>
<dbReference type="InterPro" id="IPR012135">
    <property type="entry name" value="Dihydroorotate_DH_1_2"/>
</dbReference>
<keyword evidence="11" id="KW-0665">Pyrimidine biosynthesis</keyword>
<keyword evidence="8" id="KW-0963">Cytoplasm</keyword>
<organism evidence="14 15">
    <name type="scientific">Shewanella benthica</name>
    <dbReference type="NCBI Taxonomy" id="43661"/>
    <lineage>
        <taxon>Bacteria</taxon>
        <taxon>Pseudomonadati</taxon>
        <taxon>Pseudomonadota</taxon>
        <taxon>Gammaproteobacteria</taxon>
        <taxon>Alteromonadales</taxon>
        <taxon>Shewanellaceae</taxon>
        <taxon>Shewanella</taxon>
    </lineage>
</organism>
<feature type="domain" description="Dihydroorotate dehydrogenase catalytic" evidence="13">
    <location>
        <begin position="25"/>
        <end position="316"/>
    </location>
</feature>
<dbReference type="InterPro" id="IPR033886">
    <property type="entry name" value="DHOD_1A"/>
</dbReference>
<dbReference type="OrthoDB" id="9794954at2"/>
<dbReference type="PANTHER" id="PTHR48109:SF1">
    <property type="entry name" value="DIHYDROOROTATE DEHYDROGENASE (FUMARATE)"/>
    <property type="match status" value="1"/>
</dbReference>
<comment type="similarity">
    <text evidence="5">Belongs to the dihydroorotate dehydrogenase family. Type 1 subfamily.</text>
</comment>
<evidence type="ECO:0000256" key="6">
    <source>
        <dbReference type="ARBA" id="ARBA00011738"/>
    </source>
</evidence>
<evidence type="ECO:0000256" key="3">
    <source>
        <dbReference type="ARBA" id="ARBA00004496"/>
    </source>
</evidence>
<dbReference type="InterPro" id="IPR001295">
    <property type="entry name" value="Dihydroorotate_DH_CS"/>
</dbReference>
<dbReference type="Gene3D" id="3.20.20.70">
    <property type="entry name" value="Aldolase class I"/>
    <property type="match status" value="1"/>
</dbReference>
<evidence type="ECO:0000256" key="2">
    <source>
        <dbReference type="ARBA" id="ARBA00001917"/>
    </source>
</evidence>
<dbReference type="AlphaFoldDB" id="A0A330M8X5"/>
<proteinExistence type="inferred from homology"/>
<dbReference type="RefSeq" id="WP_112353587.1">
    <property type="nucleotide sequence ID" value="NZ_LS483452.1"/>
</dbReference>
<evidence type="ECO:0000256" key="12">
    <source>
        <dbReference type="ARBA" id="ARBA00023002"/>
    </source>
</evidence>
<dbReference type="GO" id="GO:0006207">
    <property type="term" value="P:'de novo' pyrimidine nucleobase biosynthetic process"/>
    <property type="evidence" value="ECO:0007669"/>
    <property type="project" value="InterPro"/>
</dbReference>
<sequence length="334" mass="35889">MSNPTHNDNTSSIEAVNRCENKRISTRIAQVPLASFIFNASGPRCTEEDELNLLGASASAAIMTKSCTLEPRQGNAEPRYQALPLGSIQSMGLPNLGYQAYLEMLPRLKQAISPQINKPIVVSVSGFSITDNVVMVKAFQASCADLIEVNFSCPNIAGKPQVGYDFEQTERALEQLCQLGSKPIGLKLPPYFDFSHFITMANIIKKFPVSFITCINSVGNTLVIDPETESAIIKPKGGFGGLCGDYIKPIGLANVRAFSQLLPSSIDIIGVGGIKTGTDAFEYLLAGASAVQVATCFEKEGTECFDRIAKELDSIMAAKQYSSIAAAKGKLKMI</sequence>
<protein>
    <recommendedName>
        <fullName evidence="7">dihydroorotate oxidase (fumarate)</fullName>
        <ecNumber evidence="7">1.3.98.1</ecNumber>
    </recommendedName>
</protein>
<evidence type="ECO:0000256" key="8">
    <source>
        <dbReference type="ARBA" id="ARBA00022490"/>
    </source>
</evidence>
<dbReference type="FunFam" id="3.20.20.70:FF:000027">
    <property type="entry name" value="Dihydropyrimidine dehydrogenase [NADP(+)]"/>
    <property type="match status" value="1"/>
</dbReference>
<evidence type="ECO:0000259" key="13">
    <source>
        <dbReference type="Pfam" id="PF01180"/>
    </source>
</evidence>
<keyword evidence="12 14" id="KW-0560">Oxidoreductase</keyword>
<dbReference type="Proteomes" id="UP000250123">
    <property type="component" value="Chromosome SHEWBE"/>
</dbReference>
<evidence type="ECO:0000256" key="9">
    <source>
        <dbReference type="ARBA" id="ARBA00022630"/>
    </source>
</evidence>
<evidence type="ECO:0000256" key="7">
    <source>
        <dbReference type="ARBA" id="ARBA00011911"/>
    </source>
</evidence>
<dbReference type="NCBIfam" id="NF002702">
    <property type="entry name" value="PRK02506.1"/>
    <property type="match status" value="1"/>
</dbReference>
<reference evidence="15" key="1">
    <citation type="submission" date="2018-06" db="EMBL/GenBank/DDBJ databases">
        <authorList>
            <person name="Cea G.-C."/>
            <person name="William W."/>
        </authorList>
    </citation>
    <scope>NUCLEOTIDE SEQUENCE [LARGE SCALE GENOMIC DNA]</scope>
    <source>
        <strain evidence="15">DB21MT-2</strain>
    </source>
</reference>
<dbReference type="KEGG" id="sbk:SHEWBE_3881"/>